<dbReference type="HAMAP" id="MF_00050">
    <property type="entry name" value="EF_Ts"/>
    <property type="match status" value="1"/>
</dbReference>
<dbReference type="PANTHER" id="PTHR11741">
    <property type="entry name" value="ELONGATION FACTOR TS"/>
    <property type="match status" value="1"/>
</dbReference>
<dbReference type="EMBL" id="HE613254">
    <property type="protein sequence ID" value="CCE66642.1"/>
    <property type="molecule type" value="Genomic_DNA"/>
</dbReference>
<dbReference type="GO" id="GO:0003746">
    <property type="term" value="F:translation elongation factor activity"/>
    <property type="evidence" value="ECO:0007669"/>
    <property type="project" value="UniProtKB-UniRule"/>
</dbReference>
<keyword evidence="3 7" id="KW-0963">Cytoplasm</keyword>
<proteinExistence type="inferred from homology"/>
<keyword evidence="4 7" id="KW-0251">Elongation factor</keyword>
<sequence>MVEVNKTLLVKLRRETLAPFSACSEALISSNNNYEEAKKALFSKSILKAKSNLSSENALPEGRVLSINSEDYTVGVMFSLRAQTDFVTNSAGFQQTQCTIGETLLNYVKTNDINTLSISEAQLIRDSRDNLTLEDKILSLSAITKEKIQLAELWISPRGRDNITLSYQHHNSKLGVLLTLKKNNPSTTIDYAELKKLALHYAAADSTFLTEDQVTTAWVNAEKQKLRENLLSKNPNIPNLDSIVEKQIRKIISDQTFSSQMFILDSSIAISTLLSKYDLTPIWAAKLSL</sequence>
<organism evidence="9">
    <name type="scientific">Candidatus Mycoplasma haematominutum 'Birmingham 1'</name>
    <dbReference type="NCBI Taxonomy" id="1116213"/>
    <lineage>
        <taxon>Bacteria</taxon>
        <taxon>Bacillati</taxon>
        <taxon>Mycoplasmatota</taxon>
        <taxon>Mollicutes</taxon>
        <taxon>Mycoplasmataceae</taxon>
        <taxon>Mycoplasma</taxon>
    </lineage>
</organism>
<gene>
    <name evidence="7 9" type="primary">tsf</name>
    <name evidence="9" type="ORF">MHM_01240</name>
</gene>
<dbReference type="Pfam" id="PF00889">
    <property type="entry name" value="EF_TS"/>
    <property type="match status" value="1"/>
</dbReference>
<dbReference type="InterPro" id="IPR036402">
    <property type="entry name" value="EF-Ts_dimer_sf"/>
</dbReference>
<dbReference type="InterPro" id="IPR009060">
    <property type="entry name" value="UBA-like_sf"/>
</dbReference>
<dbReference type="HOGENOM" id="CLU_082398_0_0_14"/>
<evidence type="ECO:0000256" key="2">
    <source>
        <dbReference type="ARBA" id="ARBA00016956"/>
    </source>
</evidence>
<dbReference type="Gene3D" id="3.30.479.20">
    <property type="entry name" value="Elongation factor Ts, dimerisation domain"/>
    <property type="match status" value="2"/>
</dbReference>
<evidence type="ECO:0000256" key="5">
    <source>
        <dbReference type="ARBA" id="ARBA00022917"/>
    </source>
</evidence>
<dbReference type="InterPro" id="IPR001816">
    <property type="entry name" value="Transl_elong_EFTs/EF1B"/>
</dbReference>
<evidence type="ECO:0000256" key="1">
    <source>
        <dbReference type="ARBA" id="ARBA00005532"/>
    </source>
</evidence>
<evidence type="ECO:0000313" key="9">
    <source>
        <dbReference type="EMBL" id="CCE66642.1"/>
    </source>
</evidence>
<dbReference type="Gene3D" id="1.10.286.20">
    <property type="match status" value="1"/>
</dbReference>
<reference evidence="9" key="2">
    <citation type="submission" date="2011-11" db="EMBL/GenBank/DDBJ databases">
        <authorList>
            <person name="Barker E."/>
        </authorList>
    </citation>
    <scope>NUCLEOTIDE SEQUENCE</scope>
    <source>
        <strain evidence="9">Birmingham 1</strain>
    </source>
</reference>
<reference evidence="9" key="1">
    <citation type="submission" date="2011-11" db="EMBL/GenBank/DDBJ databases">
        <title>Complete genome sequence of Candidatus Mycoplasma haemominutum.</title>
        <authorList>
            <person name="Barker E.N."/>
            <person name="Darby A.C."/>
            <person name="Helps C.R."/>
            <person name="Peters I.R."/>
            <person name="Hughes M.A."/>
            <person name="Radford A.D."/>
            <person name="Novacco M."/>
            <person name="Boretti F."/>
            <person name="Hofmann-Lehmann R."/>
            <person name="Tasker S."/>
        </authorList>
    </citation>
    <scope>NUCLEOTIDE SEQUENCE</scope>
    <source>
        <strain evidence="9">Birmingham 1</strain>
    </source>
</reference>
<dbReference type="SUPFAM" id="SSF54713">
    <property type="entry name" value="Elongation factor Ts (EF-Ts), dimerisation domain"/>
    <property type="match status" value="1"/>
</dbReference>
<dbReference type="KEGG" id="mhb:MHM_01240"/>
<dbReference type="PATRIC" id="fig|1116213.3.peg.134"/>
<evidence type="ECO:0000259" key="8">
    <source>
        <dbReference type="Pfam" id="PF00889"/>
    </source>
</evidence>
<dbReference type="SUPFAM" id="SSF46934">
    <property type="entry name" value="UBA-like"/>
    <property type="match status" value="1"/>
</dbReference>
<dbReference type="InterPro" id="IPR014039">
    <property type="entry name" value="Transl_elong_EFTs/EF1B_dimer"/>
</dbReference>
<comment type="function">
    <text evidence="6 7">Associates with the EF-Tu.GDP complex and induces the exchange of GDP to GTP. It remains bound to the aminoacyl-tRNA.EF-Tu.GTP complex up to the GTP hydrolysis stage on the ribosome.</text>
</comment>
<evidence type="ECO:0000256" key="3">
    <source>
        <dbReference type="ARBA" id="ARBA00022490"/>
    </source>
</evidence>
<dbReference type="PANTHER" id="PTHR11741:SF0">
    <property type="entry name" value="ELONGATION FACTOR TS, MITOCHONDRIAL"/>
    <property type="match status" value="1"/>
</dbReference>
<dbReference type="NCBIfam" id="TIGR00116">
    <property type="entry name" value="tsf"/>
    <property type="match status" value="1"/>
</dbReference>
<keyword evidence="5 7" id="KW-0648">Protein biosynthesis</keyword>
<dbReference type="GO" id="GO:0005737">
    <property type="term" value="C:cytoplasm"/>
    <property type="evidence" value="ECO:0007669"/>
    <property type="project" value="UniProtKB-SubCell"/>
</dbReference>
<dbReference type="Gene3D" id="1.10.8.10">
    <property type="entry name" value="DNA helicase RuvA subunit, C-terminal domain"/>
    <property type="match status" value="1"/>
</dbReference>
<feature type="domain" description="Translation elongation factor EFTs/EF1B dimerisation" evidence="8">
    <location>
        <begin position="75"/>
        <end position="277"/>
    </location>
</feature>
<evidence type="ECO:0000256" key="7">
    <source>
        <dbReference type="HAMAP-Rule" id="MF_00050"/>
    </source>
</evidence>
<accession>G8C2U4</accession>
<protein>
    <recommendedName>
        <fullName evidence="2 7">Elongation factor Ts</fullName>
        <shortName evidence="7">EF-Ts</shortName>
    </recommendedName>
</protein>
<evidence type="ECO:0000256" key="4">
    <source>
        <dbReference type="ARBA" id="ARBA00022768"/>
    </source>
</evidence>
<comment type="subcellular location">
    <subcellularLocation>
        <location evidence="7">Cytoplasm</location>
    </subcellularLocation>
</comment>
<dbReference type="AlphaFoldDB" id="G8C2U4"/>
<comment type="similarity">
    <text evidence="1 7">Belongs to the EF-Ts family.</text>
</comment>
<feature type="region of interest" description="Involved in Mg(2+) ion dislocation from EF-Tu" evidence="7">
    <location>
        <begin position="84"/>
        <end position="87"/>
    </location>
</feature>
<name>G8C2U4_9MOLU</name>
<evidence type="ECO:0000256" key="6">
    <source>
        <dbReference type="ARBA" id="ARBA00025453"/>
    </source>
</evidence>